<reference evidence="5 6" key="1">
    <citation type="submission" date="2018-06" db="EMBL/GenBank/DDBJ databases">
        <authorList>
            <consortium name="Pathogen Informatics"/>
            <person name="Doyle S."/>
        </authorList>
    </citation>
    <scope>NUCLEOTIDE SEQUENCE [LARGE SCALE GENOMIC DNA]</scope>
    <source>
        <strain evidence="5 6">NCTC12120</strain>
    </source>
</reference>
<sequence length="41" mass="4063">MKIIILGAGQVGGTLAENLVGENNDITVVDTNQGSSAHPAG</sequence>
<protein>
    <submittedName>
        <fullName evidence="5">Trk system potassium uptake protein trkA</fullName>
    </submittedName>
</protein>
<evidence type="ECO:0000256" key="3">
    <source>
        <dbReference type="ARBA" id="ARBA00023065"/>
    </source>
</evidence>
<dbReference type="AlphaFoldDB" id="A0A2X2T463"/>
<dbReference type="InterPro" id="IPR003148">
    <property type="entry name" value="RCK_N"/>
</dbReference>
<keyword evidence="3" id="KW-0406">Ion transport</keyword>
<dbReference type="Proteomes" id="UP000251197">
    <property type="component" value="Unassembled WGS sequence"/>
</dbReference>
<dbReference type="InterPro" id="IPR036291">
    <property type="entry name" value="NAD(P)-bd_dom_sf"/>
</dbReference>
<dbReference type="EMBL" id="UAVU01000003">
    <property type="protein sequence ID" value="SQA99114.1"/>
    <property type="molecule type" value="Genomic_DNA"/>
</dbReference>
<evidence type="ECO:0000259" key="4">
    <source>
        <dbReference type="Pfam" id="PF02254"/>
    </source>
</evidence>
<dbReference type="InterPro" id="IPR006036">
    <property type="entry name" value="K_uptake_TrkA"/>
</dbReference>
<proteinExistence type="predicted"/>
<keyword evidence="1" id="KW-0633">Potassium transport</keyword>
<gene>
    <name evidence="5" type="primary">trkA_3</name>
    <name evidence="5" type="ORF">NCTC12120_03015</name>
</gene>
<dbReference type="Pfam" id="PF02254">
    <property type="entry name" value="TrkA_N"/>
    <property type="match status" value="1"/>
</dbReference>
<evidence type="ECO:0000313" key="6">
    <source>
        <dbReference type="Proteomes" id="UP000251197"/>
    </source>
</evidence>
<evidence type="ECO:0000256" key="1">
    <source>
        <dbReference type="ARBA" id="ARBA00022538"/>
    </source>
</evidence>
<organism evidence="5 6">
    <name type="scientific">Cedecea neteri</name>
    <dbReference type="NCBI Taxonomy" id="158822"/>
    <lineage>
        <taxon>Bacteria</taxon>
        <taxon>Pseudomonadati</taxon>
        <taxon>Pseudomonadota</taxon>
        <taxon>Gammaproteobacteria</taxon>
        <taxon>Enterobacterales</taxon>
        <taxon>Enterobacteriaceae</taxon>
        <taxon>Cedecea</taxon>
    </lineage>
</organism>
<dbReference type="Gene3D" id="3.40.50.720">
    <property type="entry name" value="NAD(P)-binding Rossmann-like Domain"/>
    <property type="match status" value="1"/>
</dbReference>
<dbReference type="SUPFAM" id="SSF51735">
    <property type="entry name" value="NAD(P)-binding Rossmann-fold domains"/>
    <property type="match status" value="1"/>
</dbReference>
<dbReference type="GO" id="GO:0005886">
    <property type="term" value="C:plasma membrane"/>
    <property type="evidence" value="ECO:0007669"/>
    <property type="project" value="InterPro"/>
</dbReference>
<dbReference type="GO" id="GO:0015079">
    <property type="term" value="F:potassium ion transmembrane transporter activity"/>
    <property type="evidence" value="ECO:0007669"/>
    <property type="project" value="InterPro"/>
</dbReference>
<accession>A0A2X2T463</accession>
<keyword evidence="2" id="KW-0630">Potassium</keyword>
<dbReference type="PRINTS" id="PR00335">
    <property type="entry name" value="KUPTAKETRKA"/>
</dbReference>
<name>A0A2X2T463_9ENTR</name>
<evidence type="ECO:0000256" key="2">
    <source>
        <dbReference type="ARBA" id="ARBA00022958"/>
    </source>
</evidence>
<keyword evidence="3" id="KW-0813">Transport</keyword>
<evidence type="ECO:0000313" key="5">
    <source>
        <dbReference type="EMBL" id="SQA99114.1"/>
    </source>
</evidence>
<feature type="domain" description="RCK N-terminal" evidence="4">
    <location>
        <begin position="3"/>
        <end position="33"/>
    </location>
</feature>